<reference evidence="11 12" key="1">
    <citation type="journal article" date="2018" name="Front. Microbiol.">
        <title>Description and Comparative Genomics of Macrococcus caseolyticus subsp. hominis subsp. nov., Macrococcus goetzii sp. nov., Macrococcus epidermidis sp. nov., and Macrococcus bohemicus sp. nov., Novel Macrococci From Human Clinical Material With Virulence Potential and Suspected Uptake of Foreign DNA by Natural Transformation.</title>
        <authorList>
            <person name="Maslanova I."/>
            <person name="Wertheimer Z."/>
            <person name="Sedlacek I."/>
            <person name="Svec P."/>
            <person name="Indrakova A."/>
            <person name="Kovarovic V."/>
            <person name="Schumann P."/>
            <person name="Sproer C."/>
            <person name="Kralova S."/>
            <person name="Sedo O."/>
            <person name="Kristofova L."/>
            <person name="Vrbovska V."/>
            <person name="Fuzik T."/>
            <person name="Petras P."/>
            <person name="Zdrahal Z."/>
            <person name="Ruzickova V."/>
            <person name="Doskar J."/>
            <person name="Pantucek R."/>
        </authorList>
    </citation>
    <scope>NUCLEOTIDE SEQUENCE [LARGE SCALE GENOMIC DNA]</scope>
    <source>
        <strain evidence="11 12">CCM 4927</strain>
    </source>
</reference>
<dbReference type="SUPFAM" id="SSF48179">
    <property type="entry name" value="6-phosphogluconate dehydrogenase C-terminal domain-like"/>
    <property type="match status" value="1"/>
</dbReference>
<dbReference type="PANTHER" id="PTHR11645">
    <property type="entry name" value="PYRROLINE-5-CARBOXYLATE REDUCTASE"/>
    <property type="match status" value="1"/>
</dbReference>
<evidence type="ECO:0000256" key="1">
    <source>
        <dbReference type="ARBA" id="ARBA00005525"/>
    </source>
</evidence>
<proteinExistence type="inferred from homology"/>
<dbReference type="AlphaFoldDB" id="A0A2G5NSY6"/>
<evidence type="ECO:0000256" key="2">
    <source>
        <dbReference type="ARBA" id="ARBA00022650"/>
    </source>
</evidence>
<dbReference type="Pfam" id="PF03807">
    <property type="entry name" value="F420_oxidored"/>
    <property type="match status" value="1"/>
</dbReference>
<sequence length="267" mass="29658">MKIVFYGSGNMASAIFTGLIESNTVKGEDIYLTNRSDIEELKRLNSTLNTQYSYDDVELLSNADFVFLAVKPHDFDSLVERIQPHHNANNKFVSMMAGVPINQIKTKLQTSNPVARIMPNTNAHVQQSVTGISFSDNFEESDKQLLFDLLDAFGTSIEVEEDSLHDVTAITGSGPAFLYYMYEQYINAANQLGLSHEDTDIAVRKLIIGTARMLENSELSLDQLRENITSKGGTTKAGLDALAKHPIEEIFVDCLNEALNRSKELGK</sequence>
<comment type="similarity">
    <text evidence="1 6">Belongs to the pyrroline-5-carboxylate reductase family.</text>
</comment>
<dbReference type="InterPro" id="IPR000304">
    <property type="entry name" value="Pyrroline-COOH_reductase"/>
</dbReference>
<name>A0A2G5NSY6_9STAP</name>
<dbReference type="Pfam" id="PF14748">
    <property type="entry name" value="P5CR_dimer"/>
    <property type="match status" value="1"/>
</dbReference>
<keyword evidence="6" id="KW-0028">Amino-acid biosynthesis</keyword>
<accession>A0A2G5NSY6</accession>
<dbReference type="RefSeq" id="WP_099578319.1">
    <property type="nucleotide sequence ID" value="NZ_MJBI02000001.1"/>
</dbReference>
<dbReference type="UniPathway" id="UPA00098">
    <property type="reaction ID" value="UER00361"/>
</dbReference>
<organism evidence="11 12">
    <name type="scientific">Macrococcoides goetzii</name>
    <dbReference type="NCBI Taxonomy" id="1891097"/>
    <lineage>
        <taxon>Bacteria</taxon>
        <taxon>Bacillati</taxon>
        <taxon>Bacillota</taxon>
        <taxon>Bacilli</taxon>
        <taxon>Bacillales</taxon>
        <taxon>Staphylococcaceae</taxon>
        <taxon>Macrococcoides</taxon>
    </lineage>
</organism>
<evidence type="ECO:0000313" key="11">
    <source>
        <dbReference type="EMBL" id="RAI82495.1"/>
    </source>
</evidence>
<keyword evidence="2 6" id="KW-0641">Proline biosynthesis</keyword>
<keyword evidence="4 6" id="KW-0560">Oxidoreductase</keyword>
<evidence type="ECO:0000259" key="10">
    <source>
        <dbReference type="Pfam" id="PF14748"/>
    </source>
</evidence>
<dbReference type="InterPro" id="IPR029036">
    <property type="entry name" value="P5CR_dimer"/>
</dbReference>
<feature type="domain" description="Pyrroline-5-carboxylate reductase dimerisation" evidence="10">
    <location>
        <begin position="161"/>
        <end position="265"/>
    </location>
</feature>
<comment type="caution">
    <text evidence="11">The sequence shown here is derived from an EMBL/GenBank/DDBJ whole genome shotgun (WGS) entry which is preliminary data.</text>
</comment>
<comment type="catalytic activity">
    <reaction evidence="6">
        <text>L-proline + NAD(+) = (S)-1-pyrroline-5-carboxylate + NADH + 2 H(+)</text>
        <dbReference type="Rhea" id="RHEA:14105"/>
        <dbReference type="ChEBI" id="CHEBI:15378"/>
        <dbReference type="ChEBI" id="CHEBI:17388"/>
        <dbReference type="ChEBI" id="CHEBI:57540"/>
        <dbReference type="ChEBI" id="CHEBI:57945"/>
        <dbReference type="ChEBI" id="CHEBI:60039"/>
        <dbReference type="EC" id="1.5.1.2"/>
    </reaction>
</comment>
<comment type="pathway">
    <text evidence="6">Amino-acid biosynthesis; L-proline biosynthesis; L-proline from L-glutamate 5-semialdehyde: step 1/1.</text>
</comment>
<dbReference type="InterPro" id="IPR008927">
    <property type="entry name" value="6-PGluconate_DH-like_C_sf"/>
</dbReference>
<dbReference type="SUPFAM" id="SSF51735">
    <property type="entry name" value="NAD(P)-binding Rossmann-fold domains"/>
    <property type="match status" value="1"/>
</dbReference>
<dbReference type="InterPro" id="IPR028939">
    <property type="entry name" value="P5C_Rdtase_cat_N"/>
</dbReference>
<dbReference type="EMBL" id="MJBI02000001">
    <property type="protein sequence ID" value="RAI82495.1"/>
    <property type="molecule type" value="Genomic_DNA"/>
</dbReference>
<evidence type="ECO:0000259" key="9">
    <source>
        <dbReference type="Pfam" id="PF03807"/>
    </source>
</evidence>
<evidence type="ECO:0000256" key="6">
    <source>
        <dbReference type="HAMAP-Rule" id="MF_01925"/>
    </source>
</evidence>
<dbReference type="GO" id="GO:0005737">
    <property type="term" value="C:cytoplasm"/>
    <property type="evidence" value="ECO:0007669"/>
    <property type="project" value="UniProtKB-SubCell"/>
</dbReference>
<dbReference type="HAMAP" id="MF_01925">
    <property type="entry name" value="P5C_reductase"/>
    <property type="match status" value="1"/>
</dbReference>
<dbReference type="Proteomes" id="UP000229523">
    <property type="component" value="Unassembled WGS sequence"/>
</dbReference>
<comment type="function">
    <text evidence="5 6">Catalyzes the reduction of 1-pyrroline-5-carboxylate (PCA) to L-proline.</text>
</comment>
<dbReference type="GO" id="GO:0055129">
    <property type="term" value="P:L-proline biosynthetic process"/>
    <property type="evidence" value="ECO:0007669"/>
    <property type="project" value="UniProtKB-UniRule"/>
</dbReference>
<evidence type="ECO:0000256" key="3">
    <source>
        <dbReference type="ARBA" id="ARBA00022857"/>
    </source>
</evidence>
<comment type="subcellular location">
    <subcellularLocation>
        <location evidence="6">Cytoplasm</location>
    </subcellularLocation>
</comment>
<dbReference type="PANTHER" id="PTHR11645:SF0">
    <property type="entry name" value="PYRROLINE-5-CARBOXYLATE REDUCTASE 3"/>
    <property type="match status" value="1"/>
</dbReference>
<dbReference type="Gene3D" id="3.40.50.720">
    <property type="entry name" value="NAD(P)-binding Rossmann-like Domain"/>
    <property type="match status" value="1"/>
</dbReference>
<dbReference type="InterPro" id="IPR036291">
    <property type="entry name" value="NAD(P)-bd_dom_sf"/>
</dbReference>
<protein>
    <recommendedName>
        <fullName evidence="6 7">Pyrroline-5-carboxylate reductase</fullName>
        <shortName evidence="6">P5C reductase</shortName>
        <shortName evidence="6">P5CR</shortName>
        <ecNumber evidence="6 7">1.5.1.2</ecNumber>
    </recommendedName>
    <alternativeName>
        <fullName evidence="6">PCA reductase</fullName>
    </alternativeName>
</protein>
<evidence type="ECO:0000256" key="5">
    <source>
        <dbReference type="ARBA" id="ARBA00058118"/>
    </source>
</evidence>
<dbReference type="FunFam" id="1.10.3730.10:FF:000001">
    <property type="entry name" value="Pyrroline-5-carboxylate reductase"/>
    <property type="match status" value="1"/>
</dbReference>
<dbReference type="Gene3D" id="1.10.3730.10">
    <property type="entry name" value="ProC C-terminal domain-like"/>
    <property type="match status" value="1"/>
</dbReference>
<evidence type="ECO:0000313" key="12">
    <source>
        <dbReference type="Proteomes" id="UP000229523"/>
    </source>
</evidence>
<evidence type="ECO:0000256" key="7">
    <source>
        <dbReference type="NCBIfam" id="TIGR00112"/>
    </source>
</evidence>
<dbReference type="EC" id="1.5.1.2" evidence="6 7"/>
<dbReference type="PIRSF" id="PIRSF000193">
    <property type="entry name" value="Pyrrol-5-carb_rd"/>
    <property type="match status" value="1"/>
</dbReference>
<keyword evidence="6" id="KW-0963">Cytoplasm</keyword>
<dbReference type="GO" id="GO:0004735">
    <property type="term" value="F:pyrroline-5-carboxylate reductase activity"/>
    <property type="evidence" value="ECO:0007669"/>
    <property type="project" value="UniProtKB-UniRule"/>
</dbReference>
<dbReference type="NCBIfam" id="TIGR00112">
    <property type="entry name" value="proC"/>
    <property type="match status" value="1"/>
</dbReference>
<feature type="binding site" evidence="8">
    <location>
        <begin position="69"/>
        <end position="72"/>
    </location>
    <ligand>
        <name>NADP(+)</name>
        <dbReference type="ChEBI" id="CHEBI:58349"/>
    </ligand>
</feature>
<gene>
    <name evidence="6 11" type="primary">proC</name>
    <name evidence="11" type="ORF">BFS35_002070</name>
</gene>
<feature type="domain" description="Pyrroline-5-carboxylate reductase catalytic N-terminal" evidence="9">
    <location>
        <begin position="2"/>
        <end position="98"/>
    </location>
</feature>
<evidence type="ECO:0000256" key="4">
    <source>
        <dbReference type="ARBA" id="ARBA00023002"/>
    </source>
</evidence>
<keyword evidence="12" id="KW-1185">Reference proteome</keyword>
<keyword evidence="3 6" id="KW-0521">NADP</keyword>
<evidence type="ECO:0000256" key="8">
    <source>
        <dbReference type="PIRSR" id="PIRSR000193-1"/>
    </source>
</evidence>
<comment type="catalytic activity">
    <reaction evidence="6">
        <text>L-proline + NADP(+) = (S)-1-pyrroline-5-carboxylate + NADPH + 2 H(+)</text>
        <dbReference type="Rhea" id="RHEA:14109"/>
        <dbReference type="ChEBI" id="CHEBI:15378"/>
        <dbReference type="ChEBI" id="CHEBI:17388"/>
        <dbReference type="ChEBI" id="CHEBI:57783"/>
        <dbReference type="ChEBI" id="CHEBI:58349"/>
        <dbReference type="ChEBI" id="CHEBI:60039"/>
        <dbReference type="EC" id="1.5.1.2"/>
    </reaction>
</comment>